<organism evidence="1 2">
    <name type="scientific">Steinernema carpocapsae</name>
    <name type="common">Entomopathogenic nematode</name>
    <dbReference type="NCBI Taxonomy" id="34508"/>
    <lineage>
        <taxon>Eukaryota</taxon>
        <taxon>Metazoa</taxon>
        <taxon>Ecdysozoa</taxon>
        <taxon>Nematoda</taxon>
        <taxon>Chromadorea</taxon>
        <taxon>Rhabditida</taxon>
        <taxon>Tylenchina</taxon>
        <taxon>Panagrolaimomorpha</taxon>
        <taxon>Strongyloidoidea</taxon>
        <taxon>Steinernematidae</taxon>
        <taxon>Steinernema</taxon>
    </lineage>
</organism>
<evidence type="ECO:0000313" key="1">
    <source>
        <dbReference type="EMBL" id="TKR80669.1"/>
    </source>
</evidence>
<gene>
    <name evidence="1" type="ORF">L596_014707</name>
</gene>
<sequence length="169" mass="19516">MLIRATANRIKQFPLFSSGIEEPHIALINQRELRRSKKPLEMITTRDTVGGGWMIDEAISISACKRNDVRILMRLELWQQRNEKMVKDDDEEETRNFQLFWFGNGVGVTVGILPTGRKRETEIQDRWKNGFVLNPDTGKSHAGEPVKAKFNAASNVRRHCIQRVVNRPF</sequence>
<evidence type="ECO:0000313" key="2">
    <source>
        <dbReference type="Proteomes" id="UP000298663"/>
    </source>
</evidence>
<proteinExistence type="predicted"/>
<reference evidence="1 2" key="1">
    <citation type="journal article" date="2015" name="Genome Biol.">
        <title>Comparative genomics of Steinernema reveals deeply conserved gene regulatory networks.</title>
        <authorList>
            <person name="Dillman A.R."/>
            <person name="Macchietto M."/>
            <person name="Porter C.F."/>
            <person name="Rogers A."/>
            <person name="Williams B."/>
            <person name="Antoshechkin I."/>
            <person name="Lee M.M."/>
            <person name="Goodwin Z."/>
            <person name="Lu X."/>
            <person name="Lewis E.E."/>
            <person name="Goodrich-Blair H."/>
            <person name="Stock S.P."/>
            <person name="Adams B.J."/>
            <person name="Sternberg P.W."/>
            <person name="Mortazavi A."/>
        </authorList>
    </citation>
    <scope>NUCLEOTIDE SEQUENCE [LARGE SCALE GENOMIC DNA]</scope>
    <source>
        <strain evidence="1 2">ALL</strain>
    </source>
</reference>
<dbReference type="Proteomes" id="UP000298663">
    <property type="component" value="Unassembled WGS sequence"/>
</dbReference>
<accession>A0A4U5NCP1</accession>
<dbReference type="EMBL" id="AZBU02000004">
    <property type="protein sequence ID" value="TKR80669.1"/>
    <property type="molecule type" value="Genomic_DNA"/>
</dbReference>
<reference evidence="1 2" key="2">
    <citation type="journal article" date="2019" name="G3 (Bethesda)">
        <title>Hybrid Assembly of the Genome of the Entomopathogenic Nematode Steinernema carpocapsae Identifies the X-Chromosome.</title>
        <authorList>
            <person name="Serra L."/>
            <person name="Macchietto M."/>
            <person name="Macias-Munoz A."/>
            <person name="McGill C.J."/>
            <person name="Rodriguez I.M."/>
            <person name="Rodriguez B."/>
            <person name="Murad R."/>
            <person name="Mortazavi A."/>
        </authorList>
    </citation>
    <scope>NUCLEOTIDE SEQUENCE [LARGE SCALE GENOMIC DNA]</scope>
    <source>
        <strain evidence="1 2">ALL</strain>
    </source>
</reference>
<comment type="caution">
    <text evidence="1">The sequence shown here is derived from an EMBL/GenBank/DDBJ whole genome shotgun (WGS) entry which is preliminary data.</text>
</comment>
<keyword evidence="2" id="KW-1185">Reference proteome</keyword>
<protein>
    <submittedName>
        <fullName evidence="1">Uncharacterized protein</fullName>
    </submittedName>
</protein>
<name>A0A4U5NCP1_STECR</name>
<dbReference type="AlphaFoldDB" id="A0A4U5NCP1"/>